<dbReference type="PANTHER" id="PTHR42923">
    <property type="entry name" value="PROTOPORPHYRINOGEN OXIDASE"/>
    <property type="match status" value="1"/>
</dbReference>
<dbReference type="EMBL" id="UOFK01000253">
    <property type="protein sequence ID" value="VAW81261.1"/>
    <property type="molecule type" value="Genomic_DNA"/>
</dbReference>
<feature type="domain" description="Amine oxidase" evidence="1">
    <location>
        <begin position="33"/>
        <end position="452"/>
    </location>
</feature>
<evidence type="ECO:0000259" key="1">
    <source>
        <dbReference type="Pfam" id="PF01593"/>
    </source>
</evidence>
<dbReference type="InterPro" id="IPR002937">
    <property type="entry name" value="Amino_oxidase"/>
</dbReference>
<accession>A0A3B0YP95</accession>
<evidence type="ECO:0000313" key="2">
    <source>
        <dbReference type="EMBL" id="VAW81261.1"/>
    </source>
</evidence>
<sequence>MNGVDVGNTAKISPMSEASKGKAPVVIVGSGWAGLAAAITLTQQQKPVHLLEAARQPGGRARTVRSGDLVVDNGQHLMIGAYQAMLSLIEQVGVDIDQAFERLPLTLKVLNGDKTSLLLKAPRLPAPWHLLVASLTAHGLSVTEKIKALRFSHYVLKQSLPIKNDISVLALLHSRAQSPGLIKKLWEPLCIATLNTPIDMASARLFINVLKTIFSNYSHHADLLIARRELSDLLPRPGMAYLEQHGAQIELGQRVTALVIENDRVCGVHIGKRHIECSQLILATPPTISHRLASQHPVLDTLTQQLAELGIEPIATLYLQYPEEIKLDIPILGLENGLAQWVFDRCVCGQPGLMAVVISARGEHTTLSTEALTERVVDELTANFPHWPAPIQTKLLREKRATFCSRVGIDALRPSNHTAVQGLWLAGDYTNTELPATLESAVRSGIACAQAIQRSSV</sequence>
<dbReference type="AlphaFoldDB" id="A0A3B0YP95"/>
<dbReference type="NCBIfam" id="TIGR03467">
    <property type="entry name" value="HpnE"/>
    <property type="match status" value="1"/>
</dbReference>
<proteinExistence type="predicted"/>
<name>A0A3B0YP95_9ZZZZ</name>
<gene>
    <name evidence="2" type="ORF">MNBD_GAMMA13-847</name>
</gene>
<dbReference type="PRINTS" id="PR00368">
    <property type="entry name" value="FADPNR"/>
</dbReference>
<organism evidence="2">
    <name type="scientific">hydrothermal vent metagenome</name>
    <dbReference type="NCBI Taxonomy" id="652676"/>
    <lineage>
        <taxon>unclassified sequences</taxon>
        <taxon>metagenomes</taxon>
        <taxon>ecological metagenomes</taxon>
    </lineage>
</organism>
<dbReference type="InterPro" id="IPR050464">
    <property type="entry name" value="Zeta_carotene_desat/Oxidored"/>
</dbReference>
<dbReference type="Gene3D" id="3.50.50.60">
    <property type="entry name" value="FAD/NAD(P)-binding domain"/>
    <property type="match status" value="1"/>
</dbReference>
<dbReference type="GO" id="GO:0016491">
    <property type="term" value="F:oxidoreductase activity"/>
    <property type="evidence" value="ECO:0007669"/>
    <property type="project" value="InterPro"/>
</dbReference>
<protein>
    <submittedName>
        <fullName evidence="2">Squalene/phytoene desaturase HopC</fullName>
    </submittedName>
</protein>
<dbReference type="Pfam" id="PF01593">
    <property type="entry name" value="Amino_oxidase"/>
    <property type="match status" value="1"/>
</dbReference>
<dbReference type="InterPro" id="IPR036188">
    <property type="entry name" value="FAD/NAD-bd_sf"/>
</dbReference>
<dbReference type="InterPro" id="IPR017830">
    <property type="entry name" value="SQase_HpnE"/>
</dbReference>
<dbReference type="SUPFAM" id="SSF51905">
    <property type="entry name" value="FAD/NAD(P)-binding domain"/>
    <property type="match status" value="1"/>
</dbReference>
<reference evidence="2" key="1">
    <citation type="submission" date="2018-06" db="EMBL/GenBank/DDBJ databases">
        <authorList>
            <person name="Zhirakovskaya E."/>
        </authorList>
    </citation>
    <scope>NUCLEOTIDE SEQUENCE</scope>
</reference>
<dbReference type="PANTHER" id="PTHR42923:SF47">
    <property type="entry name" value="BLR3003 PROTEIN"/>
    <property type="match status" value="1"/>
</dbReference>